<gene>
    <name evidence="2" type="ORF">J2S20_001125</name>
</gene>
<dbReference type="RefSeq" id="WP_307254082.1">
    <property type="nucleotide sequence ID" value="NZ_JAUSTO010000005.1"/>
</dbReference>
<sequence>MKEELVVSFFSTADAMRAEELCRAAAVPGRLIPLPPDIHADCGLAWRLPIEKRPELDRALEGKLKPAGFFRHSFRW</sequence>
<proteinExistence type="predicted"/>
<protein>
    <recommendedName>
        <fullName evidence="1">Putative Se/S carrier protein-like domain-containing protein</fullName>
    </recommendedName>
</protein>
<dbReference type="EMBL" id="JAUSTO010000005">
    <property type="protein sequence ID" value="MDQ0152436.1"/>
    <property type="molecule type" value="Genomic_DNA"/>
</dbReference>
<reference evidence="2" key="1">
    <citation type="submission" date="2023-07" db="EMBL/GenBank/DDBJ databases">
        <title>Genomic Encyclopedia of Type Strains, Phase IV (KMG-IV): sequencing the most valuable type-strain genomes for metagenomic binning, comparative biology and taxonomic classification.</title>
        <authorList>
            <person name="Goeker M."/>
        </authorList>
    </citation>
    <scope>NUCLEOTIDE SEQUENCE</scope>
    <source>
        <strain evidence="2">DSM 19659</strain>
    </source>
</reference>
<evidence type="ECO:0000313" key="2">
    <source>
        <dbReference type="EMBL" id="MDQ0152436.1"/>
    </source>
</evidence>
<organism evidence="2 3">
    <name type="scientific">Moryella indoligenes</name>
    <dbReference type="NCBI Taxonomy" id="371674"/>
    <lineage>
        <taxon>Bacteria</taxon>
        <taxon>Bacillati</taxon>
        <taxon>Bacillota</taxon>
        <taxon>Clostridia</taxon>
        <taxon>Lachnospirales</taxon>
        <taxon>Lachnospiraceae</taxon>
        <taxon>Moryella</taxon>
    </lineage>
</organism>
<comment type="caution">
    <text evidence="2">The sequence shown here is derived from an EMBL/GenBank/DDBJ whole genome shotgun (WGS) entry which is preliminary data.</text>
</comment>
<accession>A0AAE3V9Y9</accession>
<keyword evidence="3" id="KW-1185">Reference proteome</keyword>
<evidence type="ECO:0000259" key="1">
    <source>
        <dbReference type="Pfam" id="PF11823"/>
    </source>
</evidence>
<name>A0AAE3V9Y9_9FIRM</name>
<dbReference type="Proteomes" id="UP001241537">
    <property type="component" value="Unassembled WGS sequence"/>
</dbReference>
<dbReference type="Pfam" id="PF11823">
    <property type="entry name" value="Se_S_carrier"/>
    <property type="match status" value="1"/>
</dbReference>
<evidence type="ECO:0000313" key="3">
    <source>
        <dbReference type="Proteomes" id="UP001241537"/>
    </source>
</evidence>
<feature type="domain" description="Putative Se/S carrier protein-like" evidence="1">
    <location>
        <begin position="5"/>
        <end position="70"/>
    </location>
</feature>
<dbReference type="InterPro" id="IPR021778">
    <property type="entry name" value="Se/S_carrier-like"/>
</dbReference>
<dbReference type="AlphaFoldDB" id="A0AAE3V9Y9"/>